<protein>
    <submittedName>
        <fullName evidence="3">Uncharacterized protein LOC115817145</fullName>
    </submittedName>
</protein>
<name>A0A6J2VYU4_CHACN</name>
<evidence type="ECO:0000256" key="1">
    <source>
        <dbReference type="SAM" id="MobiDB-lite"/>
    </source>
</evidence>
<organism evidence="2 3">
    <name type="scientific">Chanos chanos</name>
    <name type="common">Milkfish</name>
    <name type="synonym">Mugil chanos</name>
    <dbReference type="NCBI Taxonomy" id="29144"/>
    <lineage>
        <taxon>Eukaryota</taxon>
        <taxon>Metazoa</taxon>
        <taxon>Chordata</taxon>
        <taxon>Craniata</taxon>
        <taxon>Vertebrata</taxon>
        <taxon>Euteleostomi</taxon>
        <taxon>Actinopterygii</taxon>
        <taxon>Neopterygii</taxon>
        <taxon>Teleostei</taxon>
        <taxon>Ostariophysi</taxon>
        <taxon>Gonorynchiformes</taxon>
        <taxon>Chanidae</taxon>
        <taxon>Chanos</taxon>
    </lineage>
</organism>
<dbReference type="OrthoDB" id="8773301at2759"/>
<dbReference type="Proteomes" id="UP000504632">
    <property type="component" value="Chromosome 7"/>
</dbReference>
<evidence type="ECO:0000313" key="2">
    <source>
        <dbReference type="Proteomes" id="UP000504632"/>
    </source>
</evidence>
<feature type="compositionally biased region" description="Basic and acidic residues" evidence="1">
    <location>
        <begin position="143"/>
        <end position="152"/>
    </location>
</feature>
<feature type="compositionally biased region" description="Basic and acidic residues" evidence="1">
    <location>
        <begin position="213"/>
        <end position="230"/>
    </location>
</feature>
<reference evidence="3" key="1">
    <citation type="submission" date="2025-08" db="UniProtKB">
        <authorList>
            <consortium name="RefSeq"/>
        </authorList>
    </citation>
    <scope>IDENTIFICATION</scope>
</reference>
<feature type="region of interest" description="Disordered" evidence="1">
    <location>
        <begin position="85"/>
        <end position="110"/>
    </location>
</feature>
<accession>A0A6J2VYU4</accession>
<dbReference type="RefSeq" id="XP_030636251.1">
    <property type="nucleotide sequence ID" value="XM_030780391.1"/>
</dbReference>
<feature type="compositionally biased region" description="Polar residues" evidence="1">
    <location>
        <begin position="202"/>
        <end position="212"/>
    </location>
</feature>
<feature type="region of interest" description="Disordered" evidence="1">
    <location>
        <begin position="138"/>
        <end position="239"/>
    </location>
</feature>
<gene>
    <name evidence="3" type="primary">LOC115817145</name>
</gene>
<sequence length="260" mass="28144">MGCKCCRMIKSYIYDPSVPVDVHGSKRDPIGGPLYQSHQLPDDVDRTSKKQGFHNLGYTSSSGSPGVLGPNKLDIDNNHINRLHANLPSEQSRPTNHPRAGGGVDREDPSLYILQPKTGDLREPPPLPSEPPVYHISLLKTDPGTRGDRFRDSGLGNGGLMEDSEDGYRYREDDEERESGVASTPDYIGDTADEESVLSGDIHTSSTSLSSADTKDGKLSLSKREGVKENAEEDNQSVTDSMVAEALAALEAATAGEEYE</sequence>
<dbReference type="InterPro" id="IPR031528">
    <property type="entry name" value="C4orf19"/>
</dbReference>
<dbReference type="GeneID" id="115817145"/>
<keyword evidence="2" id="KW-1185">Reference proteome</keyword>
<proteinExistence type="predicted"/>
<dbReference type="Pfam" id="PF15770">
    <property type="entry name" value="DUF4699"/>
    <property type="match status" value="1"/>
</dbReference>
<evidence type="ECO:0000313" key="3">
    <source>
        <dbReference type="RefSeq" id="XP_030636251.1"/>
    </source>
</evidence>
<dbReference type="AlphaFoldDB" id="A0A6J2VYU4"/>
<dbReference type="InParanoid" id="A0A6J2VYU4"/>